<feature type="active site" evidence="20">
    <location>
        <position position="385"/>
    </location>
</feature>
<evidence type="ECO:0000256" key="4">
    <source>
        <dbReference type="ARBA" id="ARBA00004752"/>
    </source>
</evidence>
<dbReference type="GO" id="GO:0008360">
    <property type="term" value="P:regulation of cell shape"/>
    <property type="evidence" value="ECO:0007669"/>
    <property type="project" value="UniProtKB-KW"/>
</dbReference>
<dbReference type="HAMAP" id="MF_00037">
    <property type="entry name" value="MurB"/>
    <property type="match status" value="1"/>
</dbReference>
<dbReference type="GO" id="GO:0071555">
    <property type="term" value="P:cell wall organization"/>
    <property type="evidence" value="ECO:0007669"/>
    <property type="project" value="UniProtKB-KW"/>
</dbReference>
<keyword evidence="15 20" id="KW-0560">Oxidoreductase</keyword>
<comment type="catalytic activity">
    <reaction evidence="19 20">
        <text>UDP-N-acetyl-alpha-D-muramate + NADP(+) = UDP-N-acetyl-3-O-(1-carboxyvinyl)-alpha-D-glucosamine + NADPH + H(+)</text>
        <dbReference type="Rhea" id="RHEA:12248"/>
        <dbReference type="ChEBI" id="CHEBI:15378"/>
        <dbReference type="ChEBI" id="CHEBI:57783"/>
        <dbReference type="ChEBI" id="CHEBI:58349"/>
        <dbReference type="ChEBI" id="CHEBI:68483"/>
        <dbReference type="ChEBI" id="CHEBI:70757"/>
        <dbReference type="EC" id="1.3.1.98"/>
    </reaction>
</comment>
<dbReference type="Proteomes" id="UP000627715">
    <property type="component" value="Unassembled WGS sequence"/>
</dbReference>
<dbReference type="OrthoDB" id="9804753at2"/>
<evidence type="ECO:0000256" key="19">
    <source>
        <dbReference type="ARBA" id="ARBA00048914"/>
    </source>
</evidence>
<evidence type="ECO:0000256" key="5">
    <source>
        <dbReference type="ARBA" id="ARBA00010485"/>
    </source>
</evidence>
<dbReference type="NCBIfam" id="NF000755">
    <property type="entry name" value="PRK00046.1"/>
    <property type="match status" value="1"/>
</dbReference>
<dbReference type="AlphaFoldDB" id="A0A917GSM4"/>
<organism evidence="22 23">
    <name type="scientific">Pseudohongiella nitratireducens</name>
    <dbReference type="NCBI Taxonomy" id="1768907"/>
    <lineage>
        <taxon>Bacteria</taxon>
        <taxon>Pseudomonadati</taxon>
        <taxon>Pseudomonadota</taxon>
        <taxon>Gammaproteobacteria</taxon>
        <taxon>Pseudomonadales</taxon>
        <taxon>Pseudohongiellaceae</taxon>
        <taxon>Pseudohongiella</taxon>
    </lineage>
</organism>
<dbReference type="EMBL" id="BMIY01000005">
    <property type="protein sequence ID" value="GGG56230.1"/>
    <property type="molecule type" value="Genomic_DNA"/>
</dbReference>
<keyword evidence="13 20" id="KW-0133">Cell shape</keyword>
<evidence type="ECO:0000259" key="21">
    <source>
        <dbReference type="PROSITE" id="PS51387"/>
    </source>
</evidence>
<dbReference type="Gene3D" id="3.30.43.10">
    <property type="entry name" value="Uridine Diphospho-n-acetylenolpyruvylglucosamine Reductase, domain 2"/>
    <property type="match status" value="1"/>
</dbReference>
<dbReference type="GO" id="GO:0008762">
    <property type="term" value="F:UDP-N-acetylmuramate dehydrogenase activity"/>
    <property type="evidence" value="ECO:0007669"/>
    <property type="project" value="UniProtKB-UniRule"/>
</dbReference>
<evidence type="ECO:0000256" key="3">
    <source>
        <dbReference type="ARBA" id="ARBA00004496"/>
    </source>
</evidence>
<dbReference type="PROSITE" id="PS51387">
    <property type="entry name" value="FAD_PCMH"/>
    <property type="match status" value="1"/>
</dbReference>
<dbReference type="InterPro" id="IPR011601">
    <property type="entry name" value="MurB_C"/>
</dbReference>
<dbReference type="RefSeq" id="WP_068812827.1">
    <property type="nucleotide sequence ID" value="NZ_BMIY01000005.1"/>
</dbReference>
<protein>
    <recommendedName>
        <fullName evidence="7 20">UDP-N-acetylenolpyruvoylglucosamine reductase</fullName>
        <ecNumber evidence="6 20">1.3.1.98</ecNumber>
    </recommendedName>
    <alternativeName>
        <fullName evidence="18 20">UDP-N-acetylmuramate dehydrogenase</fullName>
    </alternativeName>
</protein>
<comment type="caution">
    <text evidence="22">The sequence shown here is derived from an EMBL/GenBank/DDBJ whole genome shotgun (WGS) entry which is preliminary data.</text>
</comment>
<dbReference type="InterPro" id="IPR016166">
    <property type="entry name" value="FAD-bd_PCMH"/>
</dbReference>
<dbReference type="InterPro" id="IPR006094">
    <property type="entry name" value="Oxid_FAD_bind_N"/>
</dbReference>
<dbReference type="Pfam" id="PF02873">
    <property type="entry name" value="MurB_C"/>
    <property type="match status" value="1"/>
</dbReference>
<dbReference type="GO" id="GO:0051301">
    <property type="term" value="P:cell division"/>
    <property type="evidence" value="ECO:0007669"/>
    <property type="project" value="UniProtKB-KW"/>
</dbReference>
<comment type="function">
    <text evidence="2 20">Cell wall formation.</text>
</comment>
<comment type="subcellular location">
    <subcellularLocation>
        <location evidence="3 20">Cytoplasm</location>
    </subcellularLocation>
</comment>
<dbReference type="PANTHER" id="PTHR21071:SF4">
    <property type="entry name" value="UDP-N-ACETYLENOLPYRUVOYLGLUCOSAMINE REDUCTASE"/>
    <property type="match status" value="1"/>
</dbReference>
<evidence type="ECO:0000256" key="14">
    <source>
        <dbReference type="ARBA" id="ARBA00022984"/>
    </source>
</evidence>
<dbReference type="GO" id="GO:0071949">
    <property type="term" value="F:FAD binding"/>
    <property type="evidence" value="ECO:0007669"/>
    <property type="project" value="InterPro"/>
</dbReference>
<keyword evidence="11 20" id="KW-0274">FAD</keyword>
<evidence type="ECO:0000256" key="20">
    <source>
        <dbReference type="HAMAP-Rule" id="MF_00037"/>
    </source>
</evidence>
<dbReference type="EC" id="1.3.1.98" evidence="6 20"/>
<keyword evidence="9 20" id="KW-0132">Cell division</keyword>
<evidence type="ECO:0000256" key="9">
    <source>
        <dbReference type="ARBA" id="ARBA00022618"/>
    </source>
</evidence>
<keyword evidence="14 20" id="KW-0573">Peptidoglycan synthesis</keyword>
<name>A0A917GSM4_9GAMM</name>
<comment type="pathway">
    <text evidence="4 20">Cell wall biogenesis; peptidoglycan biosynthesis.</text>
</comment>
<dbReference type="GO" id="GO:0009252">
    <property type="term" value="P:peptidoglycan biosynthetic process"/>
    <property type="evidence" value="ECO:0007669"/>
    <property type="project" value="UniProtKB-UniRule"/>
</dbReference>
<feature type="active site" description="Proton donor" evidence="20">
    <location>
        <position position="269"/>
    </location>
</feature>
<evidence type="ECO:0000256" key="11">
    <source>
        <dbReference type="ARBA" id="ARBA00022827"/>
    </source>
</evidence>
<accession>A0A917GSM4</accession>
<dbReference type="InterPro" id="IPR016169">
    <property type="entry name" value="FAD-bd_PCMH_sub2"/>
</dbReference>
<sequence>MTWQPPASWVENFDLRQWHTFQLPVKARYALEVHRPRQLLSAVAAAREAALPVLVLGGGSNVLFTGDYPGLVARIAMIGIHPEVKRNGDVLVTAMAGENWHELVTFCLEQGWFGLENLALIPGSVGAAPVQNIGAYGVEVGELIESVTYLNLAQGELNSLSAEQCKFAYRDSIFKHELRNSAVIISCTLRLRTTPEINVSYPALQQAINASAEAGDGANEGTGGDSCHTAITGHASRVSDITPQQVYDAVCAIRRSKLPDPLELGNAGSFFRNPVISQAQWQSLQSEWPDMPAFPVPAEPGKAADWVSEKAPQEMKVPAAWLIERAGWKGVRRGNIGVHDRQALVLVHDFKSAAMTETSGQALLTLARDIADSVAEKFGIELEPEVGIQPPGSWSR</sequence>
<evidence type="ECO:0000313" key="22">
    <source>
        <dbReference type="EMBL" id="GGG56230.1"/>
    </source>
</evidence>
<evidence type="ECO:0000256" key="13">
    <source>
        <dbReference type="ARBA" id="ARBA00022960"/>
    </source>
</evidence>
<dbReference type="SUPFAM" id="SSF56194">
    <property type="entry name" value="Uridine diphospho-N-Acetylenolpyruvylglucosamine reductase, MurB, C-terminal domain"/>
    <property type="match status" value="1"/>
</dbReference>
<dbReference type="Pfam" id="PF01565">
    <property type="entry name" value="FAD_binding_4"/>
    <property type="match status" value="1"/>
</dbReference>
<dbReference type="InterPro" id="IPR036635">
    <property type="entry name" value="MurB_C_sf"/>
</dbReference>
<keyword evidence="16 20" id="KW-0131">Cell cycle</keyword>
<evidence type="ECO:0000256" key="18">
    <source>
        <dbReference type="ARBA" id="ARBA00031026"/>
    </source>
</evidence>
<evidence type="ECO:0000256" key="6">
    <source>
        <dbReference type="ARBA" id="ARBA00012518"/>
    </source>
</evidence>
<evidence type="ECO:0000256" key="12">
    <source>
        <dbReference type="ARBA" id="ARBA00022857"/>
    </source>
</evidence>
<evidence type="ECO:0000256" key="15">
    <source>
        <dbReference type="ARBA" id="ARBA00023002"/>
    </source>
</evidence>
<gene>
    <name evidence="20 22" type="primary">murB</name>
    <name evidence="22" type="ORF">GCM10011403_11700</name>
</gene>
<comment type="cofactor">
    <cofactor evidence="1 20">
        <name>FAD</name>
        <dbReference type="ChEBI" id="CHEBI:57692"/>
    </cofactor>
</comment>
<evidence type="ECO:0000256" key="7">
    <source>
        <dbReference type="ARBA" id="ARBA00015188"/>
    </source>
</evidence>
<evidence type="ECO:0000256" key="2">
    <source>
        <dbReference type="ARBA" id="ARBA00003921"/>
    </source>
</evidence>
<dbReference type="SUPFAM" id="SSF56176">
    <property type="entry name" value="FAD-binding/transporter-associated domain-like"/>
    <property type="match status" value="1"/>
</dbReference>
<dbReference type="GO" id="GO:0005829">
    <property type="term" value="C:cytosol"/>
    <property type="evidence" value="ECO:0007669"/>
    <property type="project" value="TreeGrafter"/>
</dbReference>
<dbReference type="Gene3D" id="3.30.465.10">
    <property type="match status" value="1"/>
</dbReference>
<evidence type="ECO:0000256" key="8">
    <source>
        <dbReference type="ARBA" id="ARBA00022490"/>
    </source>
</evidence>
<keyword evidence="12 20" id="KW-0521">NADP</keyword>
<dbReference type="InterPro" id="IPR016167">
    <property type="entry name" value="FAD-bd_PCMH_sub1"/>
</dbReference>
<feature type="active site" evidence="20">
    <location>
        <position position="170"/>
    </location>
</feature>
<evidence type="ECO:0000313" key="23">
    <source>
        <dbReference type="Proteomes" id="UP000627715"/>
    </source>
</evidence>
<reference evidence="22" key="1">
    <citation type="journal article" date="2014" name="Int. J. Syst. Evol. Microbiol.">
        <title>Complete genome sequence of Corynebacterium casei LMG S-19264T (=DSM 44701T), isolated from a smear-ripened cheese.</title>
        <authorList>
            <consortium name="US DOE Joint Genome Institute (JGI-PGF)"/>
            <person name="Walter F."/>
            <person name="Albersmeier A."/>
            <person name="Kalinowski J."/>
            <person name="Ruckert C."/>
        </authorList>
    </citation>
    <scope>NUCLEOTIDE SEQUENCE</scope>
    <source>
        <strain evidence="22">CGMCC 1.15425</strain>
    </source>
</reference>
<keyword evidence="23" id="KW-1185">Reference proteome</keyword>
<dbReference type="InterPro" id="IPR036318">
    <property type="entry name" value="FAD-bd_PCMH-like_sf"/>
</dbReference>
<keyword evidence="17 20" id="KW-0961">Cell wall biogenesis/degradation</keyword>
<evidence type="ECO:0000256" key="1">
    <source>
        <dbReference type="ARBA" id="ARBA00001974"/>
    </source>
</evidence>
<keyword evidence="10 20" id="KW-0285">Flavoprotein</keyword>
<comment type="similarity">
    <text evidence="5 20">Belongs to the MurB family.</text>
</comment>
<dbReference type="PANTHER" id="PTHR21071">
    <property type="entry name" value="UDP-N-ACETYLENOLPYRUVOYLGLUCOSAMINE REDUCTASE"/>
    <property type="match status" value="1"/>
</dbReference>
<proteinExistence type="inferred from homology"/>
<dbReference type="InterPro" id="IPR003170">
    <property type="entry name" value="MurB"/>
</dbReference>
<keyword evidence="8 20" id="KW-0963">Cytoplasm</keyword>
<reference evidence="22" key="2">
    <citation type="submission" date="2020-09" db="EMBL/GenBank/DDBJ databases">
        <authorList>
            <person name="Sun Q."/>
            <person name="Zhou Y."/>
        </authorList>
    </citation>
    <scope>NUCLEOTIDE SEQUENCE</scope>
    <source>
        <strain evidence="22">CGMCC 1.15425</strain>
    </source>
</reference>
<evidence type="ECO:0000256" key="10">
    <source>
        <dbReference type="ARBA" id="ARBA00022630"/>
    </source>
</evidence>
<dbReference type="Gene3D" id="3.90.78.10">
    <property type="entry name" value="UDP-N-acetylenolpyruvoylglucosamine reductase, C-terminal domain"/>
    <property type="match status" value="1"/>
</dbReference>
<evidence type="ECO:0000256" key="17">
    <source>
        <dbReference type="ARBA" id="ARBA00023316"/>
    </source>
</evidence>
<feature type="domain" description="FAD-binding PCMH-type" evidence="21">
    <location>
        <begin position="22"/>
        <end position="194"/>
    </location>
</feature>
<evidence type="ECO:0000256" key="16">
    <source>
        <dbReference type="ARBA" id="ARBA00023306"/>
    </source>
</evidence>